<dbReference type="CDD" id="cd00167">
    <property type="entry name" value="SANT"/>
    <property type="match status" value="1"/>
</dbReference>
<feature type="compositionally biased region" description="Acidic residues" evidence="1">
    <location>
        <begin position="284"/>
        <end position="298"/>
    </location>
</feature>
<dbReference type="Proteomes" id="UP000693970">
    <property type="component" value="Unassembled WGS sequence"/>
</dbReference>
<evidence type="ECO:0000259" key="2">
    <source>
        <dbReference type="PROSITE" id="PS50090"/>
    </source>
</evidence>
<feature type="domain" description="Myb-like" evidence="2">
    <location>
        <begin position="154"/>
        <end position="197"/>
    </location>
</feature>
<feature type="compositionally biased region" description="Basic and acidic residues" evidence="1">
    <location>
        <begin position="131"/>
        <end position="162"/>
    </location>
</feature>
<proteinExistence type="predicted"/>
<feature type="compositionally biased region" description="Basic residues" evidence="1">
    <location>
        <begin position="206"/>
        <end position="218"/>
    </location>
</feature>
<dbReference type="PROSITE" id="PS50090">
    <property type="entry name" value="MYB_LIKE"/>
    <property type="match status" value="1"/>
</dbReference>
<reference evidence="3" key="1">
    <citation type="journal article" date="2021" name="Sci. Rep.">
        <title>Diploid genomic architecture of Nitzschia inconspicua, an elite biomass production diatom.</title>
        <authorList>
            <person name="Oliver A."/>
            <person name="Podell S."/>
            <person name="Pinowska A."/>
            <person name="Traller J.C."/>
            <person name="Smith S.R."/>
            <person name="McClure R."/>
            <person name="Beliaev A."/>
            <person name="Bohutskyi P."/>
            <person name="Hill E.A."/>
            <person name="Rabines A."/>
            <person name="Zheng H."/>
            <person name="Allen L.Z."/>
            <person name="Kuo A."/>
            <person name="Grigoriev I.V."/>
            <person name="Allen A.E."/>
            <person name="Hazlebeck D."/>
            <person name="Allen E.E."/>
        </authorList>
    </citation>
    <scope>NUCLEOTIDE SEQUENCE</scope>
    <source>
        <strain evidence="3">Hildebrandi</strain>
    </source>
</reference>
<feature type="compositionally biased region" description="Basic and acidic residues" evidence="1">
    <location>
        <begin position="299"/>
        <end position="335"/>
    </location>
</feature>
<dbReference type="SMART" id="SM00717">
    <property type="entry name" value="SANT"/>
    <property type="match status" value="2"/>
</dbReference>
<name>A0A9K3PPX9_9STRA</name>
<keyword evidence="4" id="KW-1185">Reference proteome</keyword>
<comment type="caution">
    <text evidence="3">The sequence shown here is derived from an EMBL/GenBank/DDBJ whole genome shotgun (WGS) entry which is preliminary data.</text>
</comment>
<reference evidence="3" key="2">
    <citation type="submission" date="2021-04" db="EMBL/GenBank/DDBJ databases">
        <authorList>
            <person name="Podell S."/>
        </authorList>
    </citation>
    <scope>NUCLEOTIDE SEQUENCE</scope>
    <source>
        <strain evidence="3">Hildebrandi</strain>
    </source>
</reference>
<evidence type="ECO:0000313" key="4">
    <source>
        <dbReference type="Proteomes" id="UP000693970"/>
    </source>
</evidence>
<dbReference type="AlphaFoldDB" id="A0A9K3PPX9"/>
<evidence type="ECO:0000256" key="1">
    <source>
        <dbReference type="SAM" id="MobiDB-lite"/>
    </source>
</evidence>
<sequence length="350" mass="40376">MSKPFRFSQKDIEYSKYVQARLINQPFELTANNLPPHILGWSDDFNVTSQHIDKYFKSLKDDVEHEALEWKKWKSFNSMQKDSFQHHITVLNEQRQILMQTQIQNQQKGGGGEGTSRGTIAVAAVSAEHTPISDKDPQSEGEKEIRDEDGDPHWTKEEENELLRSRKRGLSWKAISKGCVKGKRSVAALRSRYKRAYSLSGNTKTTRSHPVSRQKARATHSANETRNVRYWTKPELKIALQHMESISKNENWDDVLALLPNRTKSAIYARVNDWKRTGKIPTLDEVEDEDEKQDDEDEKMGKVAAPHEEESKHSATDYKDEKLENVAELKRNGTHDEDDDNSYSFYSIVD</sequence>
<evidence type="ECO:0000313" key="3">
    <source>
        <dbReference type="EMBL" id="KAG7355347.1"/>
    </source>
</evidence>
<dbReference type="EMBL" id="JAGRRH010000015">
    <property type="protein sequence ID" value="KAG7355347.1"/>
    <property type="molecule type" value="Genomic_DNA"/>
</dbReference>
<protein>
    <recommendedName>
        <fullName evidence="2">Myb-like domain-containing protein</fullName>
    </recommendedName>
</protein>
<feature type="region of interest" description="Disordered" evidence="1">
    <location>
        <begin position="125"/>
        <end position="162"/>
    </location>
</feature>
<feature type="region of interest" description="Disordered" evidence="1">
    <location>
        <begin position="282"/>
        <end position="350"/>
    </location>
</feature>
<dbReference type="InterPro" id="IPR001005">
    <property type="entry name" value="SANT/Myb"/>
</dbReference>
<organism evidence="3 4">
    <name type="scientific">Nitzschia inconspicua</name>
    <dbReference type="NCBI Taxonomy" id="303405"/>
    <lineage>
        <taxon>Eukaryota</taxon>
        <taxon>Sar</taxon>
        <taxon>Stramenopiles</taxon>
        <taxon>Ochrophyta</taxon>
        <taxon>Bacillariophyta</taxon>
        <taxon>Bacillariophyceae</taxon>
        <taxon>Bacillariophycidae</taxon>
        <taxon>Bacillariales</taxon>
        <taxon>Bacillariaceae</taxon>
        <taxon>Nitzschia</taxon>
    </lineage>
</organism>
<gene>
    <name evidence="3" type="ORF">IV203_000033</name>
</gene>
<accession>A0A9K3PPX9</accession>
<feature type="region of interest" description="Disordered" evidence="1">
    <location>
        <begin position="200"/>
        <end position="224"/>
    </location>
</feature>